<evidence type="ECO:0000256" key="4">
    <source>
        <dbReference type="SAM" id="SignalP"/>
    </source>
</evidence>
<evidence type="ECO:0000256" key="2">
    <source>
        <dbReference type="PROSITE-ProRule" id="PRU00117"/>
    </source>
</evidence>
<feature type="compositionally biased region" description="Polar residues" evidence="3">
    <location>
        <begin position="634"/>
        <end position="649"/>
    </location>
</feature>
<evidence type="ECO:0000259" key="5">
    <source>
        <dbReference type="SMART" id="SM00322"/>
    </source>
</evidence>
<keyword evidence="7" id="KW-1185">Reference proteome</keyword>
<reference evidence="6" key="1">
    <citation type="submission" date="2021-08" db="EMBL/GenBank/DDBJ databases">
        <title>WGS assembly of Ceratopteris richardii.</title>
        <authorList>
            <person name="Marchant D.B."/>
            <person name="Chen G."/>
            <person name="Jenkins J."/>
            <person name="Shu S."/>
            <person name="Leebens-Mack J."/>
            <person name="Grimwood J."/>
            <person name="Schmutz J."/>
            <person name="Soltis P."/>
            <person name="Soltis D."/>
            <person name="Chen Z.-H."/>
        </authorList>
    </citation>
    <scope>NUCLEOTIDE SEQUENCE</scope>
    <source>
        <strain evidence="6">Whitten #5841</strain>
        <tissue evidence="6">Leaf</tissue>
    </source>
</reference>
<feature type="region of interest" description="Disordered" evidence="3">
    <location>
        <begin position="607"/>
        <end position="713"/>
    </location>
</feature>
<gene>
    <name evidence="6" type="ORF">KP509_03G027700</name>
</gene>
<keyword evidence="1" id="KW-0677">Repeat</keyword>
<dbReference type="InterPro" id="IPR004088">
    <property type="entry name" value="KH_dom_type_1"/>
</dbReference>
<keyword evidence="2" id="KW-0694">RNA-binding</keyword>
<feature type="compositionally biased region" description="Basic and acidic residues" evidence="3">
    <location>
        <begin position="120"/>
        <end position="138"/>
    </location>
</feature>
<protein>
    <recommendedName>
        <fullName evidence="5">K Homology domain-containing protein</fullName>
    </recommendedName>
</protein>
<evidence type="ECO:0000256" key="3">
    <source>
        <dbReference type="SAM" id="MobiDB-lite"/>
    </source>
</evidence>
<feature type="region of interest" description="Disordered" evidence="3">
    <location>
        <begin position="118"/>
        <end position="138"/>
    </location>
</feature>
<feature type="domain" description="K Homology" evidence="5">
    <location>
        <begin position="257"/>
        <end position="333"/>
    </location>
</feature>
<dbReference type="Gene3D" id="3.30.1370.10">
    <property type="entry name" value="K Homology domain, type 1"/>
    <property type="match status" value="2"/>
</dbReference>
<dbReference type="CDD" id="cd00105">
    <property type="entry name" value="KH-I"/>
    <property type="match status" value="1"/>
</dbReference>
<feature type="region of interest" description="Disordered" evidence="3">
    <location>
        <begin position="423"/>
        <end position="572"/>
    </location>
</feature>
<proteinExistence type="predicted"/>
<feature type="signal peptide" evidence="4">
    <location>
        <begin position="1"/>
        <end position="23"/>
    </location>
</feature>
<sequence length="713" mass="76967">MRWLQNIFVSLYLSYSILQATMADTRNKRKFDDSGPNVSYNRVPPPPSDFEKARQKALEIAARISAEAPDSAREDNVKHDDKSNIIDLGHKIHNTGPSTLNVELAKQRAQQILARFAVQDSKRSHSEEDEKVSQQDERSIQAQISGNLFQTKKPEFTTGGFYGSHGPPESRKVEIPNAKVGLVIGKGGDTIKQIQLQSGARVQITKDMDHNPNLPFRTVELMGTPEQIERAETLIHDLIADADAGAANATHTSYTPVGEQVQLTVPTNKVGLIIGRGGETIKGLQSRTGARIQLVPLHGPPEYQSGVTERVLSLMGSKEQVDAASELIKELISENRARTPIVQPGAYNQGYAPPPGPPQWNPAVQPQSYGYQQGSYYAGPPQAYGSFPPPPHAAWSQPLGAPAQQYPPGSYAYYNQQVDYSQNPQTTGYEQQGMYSEHPPGASQDVYGQQIPGQPDPYGHMGQYTAPYGSLEATYGPPGVPQTTNPQDSSHEAYGPPGVGEPATKRQATDNGPPGVGQDGGDAEHPSHQGFGTAAEDQGGVYSYNDSNTTNYVQQDYGPPGSSHPNGQMAGQINYGHSGAGYWDGNTVSYGYTGYESYQSAYGQQVPEQGGVAPQHPYEHQQNVQPESGYGGTPSISAYSGTMPDSSYPQEVPAKHSGEEEGACEFGLSNEESKTQDSGQENGRSVHGQYNSDSVHGTHESHHPGGIQDHDES</sequence>
<feature type="compositionally biased region" description="Polar residues" evidence="3">
    <location>
        <begin position="676"/>
        <end position="695"/>
    </location>
</feature>
<evidence type="ECO:0000313" key="7">
    <source>
        <dbReference type="Proteomes" id="UP000825935"/>
    </source>
</evidence>
<dbReference type="OrthoDB" id="5204190at2759"/>
<dbReference type="Pfam" id="PF00013">
    <property type="entry name" value="KH_1"/>
    <property type="match status" value="2"/>
</dbReference>
<dbReference type="SUPFAM" id="SSF54791">
    <property type="entry name" value="Eukaryotic type KH-domain (KH-domain type I)"/>
    <property type="match status" value="2"/>
</dbReference>
<accession>A0A8T2V5P6</accession>
<dbReference type="PANTHER" id="PTHR10288">
    <property type="entry name" value="KH DOMAIN CONTAINING RNA BINDING PROTEIN"/>
    <property type="match status" value="1"/>
</dbReference>
<feature type="compositionally biased region" description="Polar residues" evidence="3">
    <location>
        <begin position="423"/>
        <end position="434"/>
    </location>
</feature>
<evidence type="ECO:0000313" key="6">
    <source>
        <dbReference type="EMBL" id="KAH7441174.1"/>
    </source>
</evidence>
<keyword evidence="4" id="KW-0732">Signal</keyword>
<dbReference type="Proteomes" id="UP000825935">
    <property type="component" value="Chromosome 3"/>
</dbReference>
<feature type="domain" description="K Homology" evidence="5">
    <location>
        <begin position="167"/>
        <end position="240"/>
    </location>
</feature>
<dbReference type="SMART" id="SM00322">
    <property type="entry name" value="KH"/>
    <property type="match status" value="2"/>
</dbReference>
<dbReference type="AlphaFoldDB" id="A0A8T2V5P6"/>
<organism evidence="6 7">
    <name type="scientific">Ceratopteris richardii</name>
    <name type="common">Triangle waterfern</name>
    <dbReference type="NCBI Taxonomy" id="49495"/>
    <lineage>
        <taxon>Eukaryota</taxon>
        <taxon>Viridiplantae</taxon>
        <taxon>Streptophyta</taxon>
        <taxon>Embryophyta</taxon>
        <taxon>Tracheophyta</taxon>
        <taxon>Polypodiopsida</taxon>
        <taxon>Polypodiidae</taxon>
        <taxon>Polypodiales</taxon>
        <taxon>Pteridineae</taxon>
        <taxon>Pteridaceae</taxon>
        <taxon>Parkerioideae</taxon>
        <taxon>Ceratopteris</taxon>
    </lineage>
</organism>
<evidence type="ECO:0000256" key="1">
    <source>
        <dbReference type="ARBA" id="ARBA00022737"/>
    </source>
</evidence>
<dbReference type="InterPro" id="IPR004087">
    <property type="entry name" value="KH_dom"/>
</dbReference>
<name>A0A8T2V5P6_CERRI</name>
<feature type="chain" id="PRO_5035788690" description="K Homology domain-containing protein" evidence="4">
    <location>
        <begin position="24"/>
        <end position="713"/>
    </location>
</feature>
<dbReference type="EMBL" id="CM035408">
    <property type="protein sequence ID" value="KAH7441174.1"/>
    <property type="molecule type" value="Genomic_DNA"/>
</dbReference>
<feature type="compositionally biased region" description="Polar residues" evidence="3">
    <location>
        <begin position="544"/>
        <end position="554"/>
    </location>
</feature>
<comment type="caution">
    <text evidence="6">The sequence shown here is derived from an EMBL/GenBank/DDBJ whole genome shotgun (WGS) entry which is preliminary data.</text>
</comment>
<dbReference type="OMA" id="SPKTLHY"/>
<feature type="region of interest" description="Disordered" evidence="3">
    <location>
        <begin position="28"/>
        <end position="50"/>
    </location>
</feature>
<dbReference type="InterPro" id="IPR036612">
    <property type="entry name" value="KH_dom_type_1_sf"/>
</dbReference>
<dbReference type="GO" id="GO:0003723">
    <property type="term" value="F:RNA binding"/>
    <property type="evidence" value="ECO:0007669"/>
    <property type="project" value="UniProtKB-UniRule"/>
</dbReference>
<dbReference type="PROSITE" id="PS50084">
    <property type="entry name" value="KH_TYPE_1"/>
    <property type="match status" value="2"/>
</dbReference>
<feature type="compositionally biased region" description="Basic and acidic residues" evidence="3">
    <location>
        <begin position="696"/>
        <end position="713"/>
    </location>
</feature>